<comment type="caution">
    <text evidence="5">The sequence shown here is derived from an EMBL/GenBank/DDBJ whole genome shotgun (WGS) entry which is preliminary data.</text>
</comment>
<dbReference type="InterPro" id="IPR009057">
    <property type="entry name" value="Homeodomain-like_sf"/>
</dbReference>
<dbReference type="Proteomes" id="UP000622317">
    <property type="component" value="Unassembled WGS sequence"/>
</dbReference>
<dbReference type="Gene3D" id="2.60.120.280">
    <property type="entry name" value="Regulatory protein AraC"/>
    <property type="match status" value="1"/>
</dbReference>
<keyword evidence="2" id="KW-0238">DNA-binding</keyword>
<name>A0A927F3V7_9BACT</name>
<gene>
    <name evidence="5" type="ORF">IEN85_00300</name>
</gene>
<dbReference type="GO" id="GO:0043565">
    <property type="term" value="F:sequence-specific DNA binding"/>
    <property type="evidence" value="ECO:0007669"/>
    <property type="project" value="InterPro"/>
</dbReference>
<keyword evidence="3" id="KW-0804">Transcription</keyword>
<evidence type="ECO:0000256" key="3">
    <source>
        <dbReference type="ARBA" id="ARBA00023163"/>
    </source>
</evidence>
<dbReference type="Pfam" id="PF12833">
    <property type="entry name" value="HTH_18"/>
    <property type="match status" value="1"/>
</dbReference>
<dbReference type="InterPro" id="IPR018062">
    <property type="entry name" value="HTH_AraC-typ_CS"/>
</dbReference>
<dbReference type="SUPFAM" id="SSF51215">
    <property type="entry name" value="Regulatory protein AraC"/>
    <property type="match status" value="1"/>
</dbReference>
<evidence type="ECO:0000313" key="6">
    <source>
        <dbReference type="Proteomes" id="UP000622317"/>
    </source>
</evidence>
<dbReference type="InterPro" id="IPR003313">
    <property type="entry name" value="AraC-bd"/>
</dbReference>
<dbReference type="PRINTS" id="PR00032">
    <property type="entry name" value="HTHARAC"/>
</dbReference>
<dbReference type="PROSITE" id="PS01124">
    <property type="entry name" value="HTH_ARAC_FAMILY_2"/>
    <property type="match status" value="1"/>
</dbReference>
<evidence type="ECO:0000256" key="2">
    <source>
        <dbReference type="ARBA" id="ARBA00023125"/>
    </source>
</evidence>
<dbReference type="SUPFAM" id="SSF46689">
    <property type="entry name" value="Homeodomain-like"/>
    <property type="match status" value="2"/>
</dbReference>
<dbReference type="EMBL" id="JACYFG010000002">
    <property type="protein sequence ID" value="MBD5777932.1"/>
    <property type="molecule type" value="Genomic_DNA"/>
</dbReference>
<dbReference type="SMART" id="SM00342">
    <property type="entry name" value="HTH_ARAC"/>
    <property type="match status" value="1"/>
</dbReference>
<reference evidence="5" key="1">
    <citation type="submission" date="2020-09" db="EMBL/GenBank/DDBJ databases">
        <title>Pelagicoccus enzymogenes sp. nov. with an EPS production, isolated from marine sediment.</title>
        <authorList>
            <person name="Feng X."/>
        </authorList>
    </citation>
    <scope>NUCLEOTIDE SEQUENCE</scope>
    <source>
        <strain evidence="5">NFK12</strain>
    </source>
</reference>
<keyword evidence="1" id="KW-0805">Transcription regulation</keyword>
<dbReference type="InterPro" id="IPR037923">
    <property type="entry name" value="HTH-like"/>
</dbReference>
<evidence type="ECO:0000313" key="5">
    <source>
        <dbReference type="EMBL" id="MBD5777932.1"/>
    </source>
</evidence>
<dbReference type="InterPro" id="IPR018060">
    <property type="entry name" value="HTH_AraC"/>
</dbReference>
<dbReference type="PANTHER" id="PTHR43280">
    <property type="entry name" value="ARAC-FAMILY TRANSCRIPTIONAL REGULATOR"/>
    <property type="match status" value="1"/>
</dbReference>
<feature type="domain" description="HTH araC/xylS-type" evidence="4">
    <location>
        <begin position="206"/>
        <end position="304"/>
    </location>
</feature>
<dbReference type="CDD" id="cd06986">
    <property type="entry name" value="cupin_MmsR-like_N"/>
    <property type="match status" value="1"/>
</dbReference>
<evidence type="ECO:0000256" key="1">
    <source>
        <dbReference type="ARBA" id="ARBA00023015"/>
    </source>
</evidence>
<protein>
    <submittedName>
        <fullName evidence="5">AraC family transcriptional regulator</fullName>
    </submittedName>
</protein>
<evidence type="ECO:0000259" key="4">
    <source>
        <dbReference type="PROSITE" id="PS01124"/>
    </source>
</evidence>
<dbReference type="Pfam" id="PF02311">
    <property type="entry name" value="AraC_binding"/>
    <property type="match status" value="1"/>
</dbReference>
<dbReference type="PANTHER" id="PTHR43280:SF30">
    <property type="entry name" value="MMSAB OPERON REGULATORY PROTEIN"/>
    <property type="match status" value="1"/>
</dbReference>
<dbReference type="AlphaFoldDB" id="A0A927F3V7"/>
<dbReference type="GO" id="GO:0003700">
    <property type="term" value="F:DNA-binding transcription factor activity"/>
    <property type="evidence" value="ECO:0007669"/>
    <property type="project" value="InterPro"/>
</dbReference>
<proteinExistence type="predicted"/>
<organism evidence="5 6">
    <name type="scientific">Pelagicoccus enzymogenes</name>
    <dbReference type="NCBI Taxonomy" id="2773457"/>
    <lineage>
        <taxon>Bacteria</taxon>
        <taxon>Pseudomonadati</taxon>
        <taxon>Verrucomicrobiota</taxon>
        <taxon>Opitutia</taxon>
        <taxon>Puniceicoccales</taxon>
        <taxon>Pelagicoccaceae</taxon>
        <taxon>Pelagicoccus</taxon>
    </lineage>
</organism>
<dbReference type="Gene3D" id="1.10.10.60">
    <property type="entry name" value="Homeodomain-like"/>
    <property type="match status" value="2"/>
</dbReference>
<dbReference type="RefSeq" id="WP_191615063.1">
    <property type="nucleotide sequence ID" value="NZ_JACYFG010000002.1"/>
</dbReference>
<dbReference type="PROSITE" id="PS00041">
    <property type="entry name" value="HTH_ARAC_FAMILY_1"/>
    <property type="match status" value="1"/>
</dbReference>
<sequence>MDNLNEAEPESPASSDDALTRMEGFRGQKLIRIPADLERSFAEGQMSRQLYLTDIGFYPPVDKHRVERESPLESHVLIYCVGGEGWCRLGNRRQSLKRHSFVVLPAGEAHAYGNRLGESWEIYWVHFKGEQSSLMAERLCDGRFGTGILLSPRRELLQLFQQTISDLEQEASREAYSFANARLWHLLGDMVYRRRFDLGGEGRAIDRSLEIMKARVEESISLADLSREVGLSSTYFCRLFKKRMDQAPIDYFIRLKIQRACQYLDFSDMAVQEVAMALGYEDPYYFSRVFKRIMGVSPLQYRKGNQH</sequence>
<accession>A0A927F3V7</accession>
<dbReference type="InterPro" id="IPR020449">
    <property type="entry name" value="Tscrpt_reg_AraC-type_HTH"/>
</dbReference>
<keyword evidence="6" id="KW-1185">Reference proteome</keyword>